<name>A0A401XM47_9FLAO</name>
<dbReference type="InterPro" id="IPR012675">
    <property type="entry name" value="Beta-grasp_dom_sf"/>
</dbReference>
<evidence type="ECO:0000313" key="1">
    <source>
        <dbReference type="EMBL" id="GCD78089.1"/>
    </source>
</evidence>
<dbReference type="Proteomes" id="UP000286715">
    <property type="component" value="Unassembled WGS sequence"/>
</dbReference>
<protein>
    <submittedName>
        <fullName evidence="1">(2Fe-2S)-binding protein</fullName>
    </submittedName>
</protein>
<sequence length="108" mass="12029">MPILEFKGKTLVITTDKPLRNQLIEAGLSPHNGQSQWLNCKGLGTCGTCCIRIDSALCSEPTPLEKWRLNFPPFKNGLKKGLRLACQTHLLDDGKAEKGRGFWGEEFD</sequence>
<evidence type="ECO:0000313" key="2">
    <source>
        <dbReference type="Proteomes" id="UP000286715"/>
    </source>
</evidence>
<dbReference type="SUPFAM" id="SSF54292">
    <property type="entry name" value="2Fe-2S ferredoxin-like"/>
    <property type="match status" value="1"/>
</dbReference>
<dbReference type="OrthoDB" id="9799640at2"/>
<comment type="caution">
    <text evidence="1">The sequence shown here is derived from an EMBL/GenBank/DDBJ whole genome shotgun (WGS) entry which is preliminary data.</text>
</comment>
<dbReference type="GO" id="GO:0051536">
    <property type="term" value="F:iron-sulfur cluster binding"/>
    <property type="evidence" value="ECO:0007669"/>
    <property type="project" value="InterPro"/>
</dbReference>
<dbReference type="InterPro" id="IPR036010">
    <property type="entry name" value="2Fe-2S_ferredoxin-like_sf"/>
</dbReference>
<dbReference type="InterPro" id="IPR001041">
    <property type="entry name" value="2Fe-2S_ferredoxin-type"/>
</dbReference>
<reference evidence="1 2" key="1">
    <citation type="submission" date="2018-11" db="EMBL/GenBank/DDBJ databases">
        <title>Schleiferia aggregans sp. nov., a moderately thermophilic heterotrophic bacterium isolated from microbial mats at a terrestrial hot spring.</title>
        <authorList>
            <person name="Iino T."/>
            <person name="Ohkuma M."/>
            <person name="Haruta S."/>
        </authorList>
    </citation>
    <scope>NUCLEOTIDE SEQUENCE [LARGE SCALE GENOMIC DNA]</scope>
    <source>
        <strain evidence="1 2">LA</strain>
    </source>
</reference>
<accession>A0A401XM47</accession>
<dbReference type="CDD" id="cd00207">
    <property type="entry name" value="fer2"/>
    <property type="match status" value="1"/>
</dbReference>
<gene>
    <name evidence="1" type="ORF">JCM31826_15710</name>
</gene>
<organism evidence="1 2">
    <name type="scientific">Thermaurantimonas aggregans</name>
    <dbReference type="NCBI Taxonomy" id="2173829"/>
    <lineage>
        <taxon>Bacteria</taxon>
        <taxon>Pseudomonadati</taxon>
        <taxon>Bacteroidota</taxon>
        <taxon>Flavobacteriia</taxon>
        <taxon>Flavobacteriales</taxon>
        <taxon>Schleiferiaceae</taxon>
        <taxon>Thermaurantimonas</taxon>
    </lineage>
</organism>
<dbReference type="AlphaFoldDB" id="A0A401XM47"/>
<keyword evidence="2" id="KW-1185">Reference proteome</keyword>
<dbReference type="RefSeq" id="WP_124398151.1">
    <property type="nucleotide sequence ID" value="NZ_BHZE01000016.1"/>
</dbReference>
<dbReference type="Gene3D" id="3.10.20.30">
    <property type="match status" value="1"/>
</dbReference>
<proteinExistence type="predicted"/>
<dbReference type="EMBL" id="BHZE01000016">
    <property type="protein sequence ID" value="GCD78089.1"/>
    <property type="molecule type" value="Genomic_DNA"/>
</dbReference>